<dbReference type="PANTHER" id="PTHR33148">
    <property type="entry name" value="PLASTID MOVEMENT IMPAIRED PROTEIN-RELATED"/>
    <property type="match status" value="1"/>
</dbReference>
<protein>
    <submittedName>
        <fullName evidence="1">Uncharacterized protein</fullName>
    </submittedName>
</protein>
<sequence length="179" mass="19285">MGNCAFRGFEEGGDSSSTIKVVTANGGIMELRQPVAAESVTNGFPGHGVYRIRSFSSPQQLLHNEELIAGERYYLRPINHPHHTLPSHAAPYRVSFDRDGSFWKKQEIAQSAVKLVISPQQLNEILSQEARTEALIESVRAVAKCGGGGGGSGAFSVASSDQWSLASSRKGSSENVGYY</sequence>
<evidence type="ECO:0000313" key="1">
    <source>
        <dbReference type="EMBL" id="CAD1844277.1"/>
    </source>
</evidence>
<dbReference type="PANTHER" id="PTHR33148:SF41">
    <property type="entry name" value="DUF4228 DOMAIN PROTEIN"/>
    <property type="match status" value="1"/>
</dbReference>
<organism evidence="1">
    <name type="scientific">Ananas comosus var. bracteatus</name>
    <name type="common">red pineapple</name>
    <dbReference type="NCBI Taxonomy" id="296719"/>
    <lineage>
        <taxon>Eukaryota</taxon>
        <taxon>Viridiplantae</taxon>
        <taxon>Streptophyta</taxon>
        <taxon>Embryophyta</taxon>
        <taxon>Tracheophyta</taxon>
        <taxon>Spermatophyta</taxon>
        <taxon>Magnoliopsida</taxon>
        <taxon>Liliopsida</taxon>
        <taxon>Poales</taxon>
        <taxon>Bromeliaceae</taxon>
        <taxon>Bromelioideae</taxon>
        <taxon>Ananas</taxon>
    </lineage>
</organism>
<dbReference type="InterPro" id="IPR025322">
    <property type="entry name" value="PADRE_dom"/>
</dbReference>
<gene>
    <name evidence="1" type="ORF">CB5_LOCUS27488</name>
</gene>
<name>A0A6V7QMW4_ANACO</name>
<accession>A0A6V7QMW4</accession>
<proteinExistence type="predicted"/>
<dbReference type="AlphaFoldDB" id="A0A6V7QMW4"/>
<dbReference type="Pfam" id="PF14009">
    <property type="entry name" value="PADRE"/>
    <property type="match status" value="1"/>
</dbReference>
<reference evidence="1" key="1">
    <citation type="submission" date="2020-07" db="EMBL/GenBank/DDBJ databases">
        <authorList>
            <person name="Lin J."/>
        </authorList>
    </citation>
    <scope>NUCLEOTIDE SEQUENCE</scope>
</reference>
<dbReference type="EMBL" id="LR862137">
    <property type="protein sequence ID" value="CAD1844277.1"/>
    <property type="molecule type" value="Genomic_DNA"/>
</dbReference>